<sequence length="76" mass="9259">MLLYLRKVNESSWPDTTWLPTIRWMRFKEPEHKSRPDQIRPESRSKALADRIFTSRCPQDWHPKRIQNQNHAWSTA</sequence>
<evidence type="ECO:0000313" key="2">
    <source>
        <dbReference type="Proteomes" id="UP000299102"/>
    </source>
</evidence>
<evidence type="ECO:0000313" key="1">
    <source>
        <dbReference type="EMBL" id="GBP34440.1"/>
    </source>
</evidence>
<protein>
    <submittedName>
        <fullName evidence="1">Uncharacterized protein</fullName>
    </submittedName>
</protein>
<dbReference type="EMBL" id="BGZK01000288">
    <property type="protein sequence ID" value="GBP34440.1"/>
    <property type="molecule type" value="Genomic_DNA"/>
</dbReference>
<organism evidence="1 2">
    <name type="scientific">Eumeta variegata</name>
    <name type="common">Bagworm moth</name>
    <name type="synonym">Eumeta japonica</name>
    <dbReference type="NCBI Taxonomy" id="151549"/>
    <lineage>
        <taxon>Eukaryota</taxon>
        <taxon>Metazoa</taxon>
        <taxon>Ecdysozoa</taxon>
        <taxon>Arthropoda</taxon>
        <taxon>Hexapoda</taxon>
        <taxon>Insecta</taxon>
        <taxon>Pterygota</taxon>
        <taxon>Neoptera</taxon>
        <taxon>Endopterygota</taxon>
        <taxon>Lepidoptera</taxon>
        <taxon>Glossata</taxon>
        <taxon>Ditrysia</taxon>
        <taxon>Tineoidea</taxon>
        <taxon>Psychidae</taxon>
        <taxon>Oiketicinae</taxon>
        <taxon>Eumeta</taxon>
    </lineage>
</organism>
<dbReference type="Proteomes" id="UP000299102">
    <property type="component" value="Unassembled WGS sequence"/>
</dbReference>
<reference evidence="1 2" key="1">
    <citation type="journal article" date="2019" name="Commun. Biol.">
        <title>The bagworm genome reveals a unique fibroin gene that provides high tensile strength.</title>
        <authorList>
            <person name="Kono N."/>
            <person name="Nakamura H."/>
            <person name="Ohtoshi R."/>
            <person name="Tomita M."/>
            <person name="Numata K."/>
            <person name="Arakawa K."/>
        </authorList>
    </citation>
    <scope>NUCLEOTIDE SEQUENCE [LARGE SCALE GENOMIC DNA]</scope>
</reference>
<name>A0A4C1V7C3_EUMVA</name>
<gene>
    <name evidence="1" type="ORF">EVAR_25043_1</name>
</gene>
<dbReference type="AlphaFoldDB" id="A0A4C1V7C3"/>
<keyword evidence="2" id="KW-1185">Reference proteome</keyword>
<comment type="caution">
    <text evidence="1">The sequence shown here is derived from an EMBL/GenBank/DDBJ whole genome shotgun (WGS) entry which is preliminary data.</text>
</comment>
<accession>A0A4C1V7C3</accession>
<proteinExistence type="predicted"/>